<feature type="coiled-coil region" evidence="1">
    <location>
        <begin position="5"/>
        <end position="32"/>
    </location>
</feature>
<reference evidence="2" key="1">
    <citation type="journal article" date="2014" name="Front. Microbiol.">
        <title>High frequency of phylogenetically diverse reductive dehalogenase-homologous genes in deep subseafloor sedimentary metagenomes.</title>
        <authorList>
            <person name="Kawai M."/>
            <person name="Futagami T."/>
            <person name="Toyoda A."/>
            <person name="Takaki Y."/>
            <person name="Nishi S."/>
            <person name="Hori S."/>
            <person name="Arai W."/>
            <person name="Tsubouchi T."/>
            <person name="Morono Y."/>
            <person name="Uchiyama I."/>
            <person name="Ito T."/>
            <person name="Fujiyama A."/>
            <person name="Inagaki F."/>
            <person name="Takami H."/>
        </authorList>
    </citation>
    <scope>NUCLEOTIDE SEQUENCE</scope>
    <source>
        <strain evidence="2">Expedition CK06-06</strain>
    </source>
</reference>
<evidence type="ECO:0000256" key="1">
    <source>
        <dbReference type="SAM" id="Coils"/>
    </source>
</evidence>
<organism evidence="2">
    <name type="scientific">marine sediment metagenome</name>
    <dbReference type="NCBI Taxonomy" id="412755"/>
    <lineage>
        <taxon>unclassified sequences</taxon>
        <taxon>metagenomes</taxon>
        <taxon>ecological metagenomes</taxon>
    </lineage>
</organism>
<accession>X1J2M6</accession>
<name>X1J2M6_9ZZZZ</name>
<keyword evidence="1" id="KW-0175">Coiled coil</keyword>
<dbReference type="EMBL" id="BARU01027663">
    <property type="protein sequence ID" value="GAH75775.1"/>
    <property type="molecule type" value="Genomic_DNA"/>
</dbReference>
<evidence type="ECO:0000313" key="2">
    <source>
        <dbReference type="EMBL" id="GAH75775.1"/>
    </source>
</evidence>
<proteinExistence type="predicted"/>
<dbReference type="AlphaFoldDB" id="X1J2M6"/>
<protein>
    <submittedName>
        <fullName evidence="2">Uncharacterized protein</fullName>
    </submittedName>
</protein>
<feature type="non-terminal residue" evidence="2">
    <location>
        <position position="1"/>
    </location>
</feature>
<gene>
    <name evidence="2" type="ORF">S03H2_44262</name>
</gene>
<comment type="caution">
    <text evidence="2">The sequence shown here is derived from an EMBL/GenBank/DDBJ whole genome shotgun (WGS) entry which is preliminary data.</text>
</comment>
<sequence>VIAENNRINGQRDTLSERRVELETRVEQARKTEVNFENIERFCELVRQNLKDFTFEDKRLALEALQVKVWVNGNNVNIEGVIPVGEDDIESATLRCSG</sequence>